<keyword evidence="3" id="KW-1185">Reference proteome</keyword>
<dbReference type="Proteomes" id="UP000604117">
    <property type="component" value="Unassembled WGS sequence"/>
</dbReference>
<name>A0ABQ4CVD5_9ACTN</name>
<feature type="region of interest" description="Disordered" evidence="1">
    <location>
        <begin position="63"/>
        <end position="105"/>
    </location>
</feature>
<organism evidence="2 3">
    <name type="scientific">Asanoa siamensis</name>
    <dbReference type="NCBI Taxonomy" id="926357"/>
    <lineage>
        <taxon>Bacteria</taxon>
        <taxon>Bacillati</taxon>
        <taxon>Actinomycetota</taxon>
        <taxon>Actinomycetes</taxon>
        <taxon>Micromonosporales</taxon>
        <taxon>Micromonosporaceae</taxon>
        <taxon>Asanoa</taxon>
    </lineage>
</organism>
<comment type="caution">
    <text evidence="2">The sequence shown here is derived from an EMBL/GenBank/DDBJ whole genome shotgun (WGS) entry which is preliminary data.</text>
</comment>
<dbReference type="EMBL" id="BONE01000040">
    <property type="protein sequence ID" value="GIF75244.1"/>
    <property type="molecule type" value="Genomic_DNA"/>
</dbReference>
<sequence>MDYWLRQDDDRTPWLLVSHDFVVGNAMHDTLRLDFDDAGIRGGWSPANLNWDGEVRAEAADIDTTGPDGINVPAGTPNVQRTGPAGRQLVRRPSAAMGIDQPIQE</sequence>
<evidence type="ECO:0000313" key="2">
    <source>
        <dbReference type="EMBL" id="GIF75244.1"/>
    </source>
</evidence>
<proteinExistence type="predicted"/>
<gene>
    <name evidence="2" type="ORF">Asi02nite_47620</name>
</gene>
<protein>
    <submittedName>
        <fullName evidence="2">Uncharacterized protein</fullName>
    </submittedName>
</protein>
<dbReference type="RefSeq" id="WP_203716119.1">
    <property type="nucleotide sequence ID" value="NZ_BONE01000040.1"/>
</dbReference>
<accession>A0ABQ4CVD5</accession>
<evidence type="ECO:0000313" key="3">
    <source>
        <dbReference type="Proteomes" id="UP000604117"/>
    </source>
</evidence>
<reference evidence="2 3" key="1">
    <citation type="submission" date="2021-01" db="EMBL/GenBank/DDBJ databases">
        <title>Whole genome shotgun sequence of Asanoa siamensis NBRC 107932.</title>
        <authorList>
            <person name="Komaki H."/>
            <person name="Tamura T."/>
        </authorList>
    </citation>
    <scope>NUCLEOTIDE SEQUENCE [LARGE SCALE GENOMIC DNA]</scope>
    <source>
        <strain evidence="2 3">NBRC 107932</strain>
    </source>
</reference>
<evidence type="ECO:0000256" key="1">
    <source>
        <dbReference type="SAM" id="MobiDB-lite"/>
    </source>
</evidence>